<dbReference type="Gene3D" id="3.30.750.24">
    <property type="entry name" value="STAS domain"/>
    <property type="match status" value="1"/>
</dbReference>
<gene>
    <name evidence="4" type="ORF">CP970_41630</name>
</gene>
<name>A0A5J6GRF0_STRKN</name>
<protein>
    <recommendedName>
        <fullName evidence="2">Anti-sigma factor antagonist</fullName>
    </recommendedName>
</protein>
<dbReference type="EMBL" id="CP023699">
    <property type="protein sequence ID" value="QEU96585.1"/>
    <property type="molecule type" value="Genomic_DNA"/>
</dbReference>
<evidence type="ECO:0000313" key="5">
    <source>
        <dbReference type="Proteomes" id="UP000325529"/>
    </source>
</evidence>
<dbReference type="Pfam" id="PF01740">
    <property type="entry name" value="STAS"/>
    <property type="match status" value="1"/>
</dbReference>
<dbReference type="InterPro" id="IPR003658">
    <property type="entry name" value="Anti-sigma_ant"/>
</dbReference>
<dbReference type="PROSITE" id="PS50801">
    <property type="entry name" value="STAS"/>
    <property type="match status" value="1"/>
</dbReference>
<dbReference type="InterPro" id="IPR036513">
    <property type="entry name" value="STAS_dom_sf"/>
</dbReference>
<dbReference type="GO" id="GO:0043856">
    <property type="term" value="F:anti-sigma factor antagonist activity"/>
    <property type="evidence" value="ECO:0007669"/>
    <property type="project" value="InterPro"/>
</dbReference>
<dbReference type="PANTHER" id="PTHR33495">
    <property type="entry name" value="ANTI-SIGMA FACTOR ANTAGONIST TM_1081-RELATED-RELATED"/>
    <property type="match status" value="1"/>
</dbReference>
<reference evidence="4 5" key="1">
    <citation type="submission" date="2017-09" db="EMBL/GenBank/DDBJ databases">
        <authorList>
            <person name="Lee N."/>
            <person name="Cho B.-K."/>
        </authorList>
    </citation>
    <scope>NUCLEOTIDE SEQUENCE [LARGE SCALE GENOMIC DNA]</scope>
    <source>
        <strain evidence="4 5">ATCC 12853</strain>
    </source>
</reference>
<dbReference type="SUPFAM" id="SSF52091">
    <property type="entry name" value="SpoIIaa-like"/>
    <property type="match status" value="1"/>
</dbReference>
<organism evidence="4 5">
    <name type="scientific">Streptomyces kanamyceticus</name>
    <dbReference type="NCBI Taxonomy" id="1967"/>
    <lineage>
        <taxon>Bacteria</taxon>
        <taxon>Bacillati</taxon>
        <taxon>Actinomycetota</taxon>
        <taxon>Actinomycetes</taxon>
        <taxon>Kitasatosporales</taxon>
        <taxon>Streptomycetaceae</taxon>
        <taxon>Streptomyces</taxon>
    </lineage>
</organism>
<dbReference type="AlphaFoldDB" id="A0A5J6GRF0"/>
<comment type="similarity">
    <text evidence="1 2">Belongs to the anti-sigma-factor antagonist family.</text>
</comment>
<feature type="domain" description="STAS" evidence="3">
    <location>
        <begin position="21"/>
        <end position="110"/>
    </location>
</feature>
<dbReference type="KEGG" id="ska:CP970_41630"/>
<evidence type="ECO:0000256" key="2">
    <source>
        <dbReference type="RuleBase" id="RU003749"/>
    </source>
</evidence>
<keyword evidence="5" id="KW-1185">Reference proteome</keyword>
<evidence type="ECO:0000259" key="3">
    <source>
        <dbReference type="PROSITE" id="PS50801"/>
    </source>
</evidence>
<dbReference type="Proteomes" id="UP000325529">
    <property type="component" value="Chromosome"/>
</dbReference>
<evidence type="ECO:0000313" key="4">
    <source>
        <dbReference type="EMBL" id="QEU96585.1"/>
    </source>
</evidence>
<accession>A0A5J6GRF0</accession>
<sequence length="129" mass="14448">MLDWESGTADFTFGLHHHVVNGTDVLAFRGELDAWADQELAPRVTALLDHAGHQVVADLRRVTFLDAGGLRLLVRIRRQVADNEGMLWLVPGSPRNWRVLRITRLDQAFVVPSCDPVAGARPWARSGFR</sequence>
<evidence type="ECO:0000256" key="1">
    <source>
        <dbReference type="ARBA" id="ARBA00009013"/>
    </source>
</evidence>
<dbReference type="CDD" id="cd07043">
    <property type="entry name" value="STAS_anti-anti-sigma_factors"/>
    <property type="match status" value="1"/>
</dbReference>
<dbReference type="PANTHER" id="PTHR33495:SF2">
    <property type="entry name" value="ANTI-SIGMA FACTOR ANTAGONIST TM_1081-RELATED"/>
    <property type="match status" value="1"/>
</dbReference>
<dbReference type="NCBIfam" id="TIGR00377">
    <property type="entry name" value="ant_ant_sig"/>
    <property type="match status" value="1"/>
</dbReference>
<proteinExistence type="inferred from homology"/>
<dbReference type="InterPro" id="IPR002645">
    <property type="entry name" value="STAS_dom"/>
</dbReference>